<dbReference type="HOGENOM" id="CLU_2845584_0_0_3"/>
<dbReference type="EMBL" id="CP003614">
    <property type="protein sequence ID" value="AFZ06308.1"/>
    <property type="molecule type" value="Genomic_DNA"/>
</dbReference>
<name>K9VDQ9_9CYAN</name>
<dbReference type="STRING" id="179408.Osc7112_1819"/>
<dbReference type="Proteomes" id="UP000010478">
    <property type="component" value="Chromosome"/>
</dbReference>
<keyword evidence="2" id="KW-1185">Reference proteome</keyword>
<dbReference type="KEGG" id="oni:Osc7112_1819"/>
<gene>
    <name evidence="1" type="ORF">Osc7112_1819</name>
</gene>
<protein>
    <submittedName>
        <fullName evidence="1">Uncharacterized protein</fullName>
    </submittedName>
</protein>
<proteinExistence type="predicted"/>
<sequence length="65" mass="7879">MVRGLRYTWIWHLDNKLCECAPVSEETLNRDDFSKVRLFDGYFEFSPSRMDLTQGDYFYEEKEEA</sequence>
<evidence type="ECO:0000313" key="2">
    <source>
        <dbReference type="Proteomes" id="UP000010478"/>
    </source>
</evidence>
<dbReference type="AlphaFoldDB" id="K9VDQ9"/>
<accession>K9VDQ9</accession>
<reference evidence="1 2" key="1">
    <citation type="submission" date="2012-05" db="EMBL/GenBank/DDBJ databases">
        <title>Finished chromosome of genome of Oscillatoria sp. PCC 7112.</title>
        <authorList>
            <consortium name="US DOE Joint Genome Institute"/>
            <person name="Gugger M."/>
            <person name="Coursin T."/>
            <person name="Rippka R."/>
            <person name="Tandeau De Marsac N."/>
            <person name="Huntemann M."/>
            <person name="Wei C.-L."/>
            <person name="Han J."/>
            <person name="Detter J.C."/>
            <person name="Han C."/>
            <person name="Tapia R."/>
            <person name="Davenport K."/>
            <person name="Daligault H."/>
            <person name="Erkkila T."/>
            <person name="Gu W."/>
            <person name="Munk A.C.C."/>
            <person name="Teshima H."/>
            <person name="Xu Y."/>
            <person name="Chain P."/>
            <person name="Chen A."/>
            <person name="Krypides N."/>
            <person name="Mavromatis K."/>
            <person name="Markowitz V."/>
            <person name="Szeto E."/>
            <person name="Ivanova N."/>
            <person name="Mikhailova N."/>
            <person name="Ovchinnikova G."/>
            <person name="Pagani I."/>
            <person name="Pati A."/>
            <person name="Goodwin L."/>
            <person name="Peters L."/>
            <person name="Pitluck S."/>
            <person name="Woyke T."/>
            <person name="Kerfeld C."/>
        </authorList>
    </citation>
    <scope>NUCLEOTIDE SEQUENCE [LARGE SCALE GENOMIC DNA]</scope>
    <source>
        <strain evidence="1 2">PCC 7112</strain>
    </source>
</reference>
<evidence type="ECO:0000313" key="1">
    <source>
        <dbReference type="EMBL" id="AFZ06308.1"/>
    </source>
</evidence>
<organism evidence="1 2">
    <name type="scientific">Phormidium nigroviride PCC 7112</name>
    <dbReference type="NCBI Taxonomy" id="179408"/>
    <lineage>
        <taxon>Bacteria</taxon>
        <taxon>Bacillati</taxon>
        <taxon>Cyanobacteriota</taxon>
        <taxon>Cyanophyceae</taxon>
        <taxon>Oscillatoriophycideae</taxon>
        <taxon>Oscillatoriales</taxon>
        <taxon>Oscillatoriaceae</taxon>
        <taxon>Phormidium</taxon>
    </lineage>
</organism>